<dbReference type="PANTHER" id="PTHR10885">
    <property type="entry name" value="ISOPENTENYL-DIPHOSPHATE DELTA-ISOMERASE"/>
    <property type="match status" value="1"/>
</dbReference>
<name>A0ABW5LJ41_9FLAO</name>
<proteinExistence type="predicted"/>
<dbReference type="InterPro" id="IPR000086">
    <property type="entry name" value="NUDIX_hydrolase_dom"/>
</dbReference>
<accession>A0ABW5LJ41</accession>
<dbReference type="PROSITE" id="PS51462">
    <property type="entry name" value="NUDIX"/>
    <property type="match status" value="1"/>
</dbReference>
<evidence type="ECO:0000259" key="1">
    <source>
        <dbReference type="PROSITE" id="PS51462"/>
    </source>
</evidence>
<reference evidence="3" key="1">
    <citation type="journal article" date="2019" name="Int. J. Syst. Evol. Microbiol.">
        <title>The Global Catalogue of Microorganisms (GCM) 10K type strain sequencing project: providing services to taxonomists for standard genome sequencing and annotation.</title>
        <authorList>
            <consortium name="The Broad Institute Genomics Platform"/>
            <consortium name="The Broad Institute Genome Sequencing Center for Infectious Disease"/>
            <person name="Wu L."/>
            <person name="Ma J."/>
        </authorList>
    </citation>
    <scope>NUCLEOTIDE SEQUENCE [LARGE SCALE GENOMIC DNA]</scope>
    <source>
        <strain evidence="3">KCTC 52274</strain>
    </source>
</reference>
<dbReference type="Pfam" id="PF00293">
    <property type="entry name" value="NUDIX"/>
    <property type="match status" value="1"/>
</dbReference>
<comment type="caution">
    <text evidence="2">The sequence shown here is derived from an EMBL/GenBank/DDBJ whole genome shotgun (WGS) entry which is preliminary data.</text>
</comment>
<dbReference type="Proteomes" id="UP001597319">
    <property type="component" value="Unassembled WGS sequence"/>
</dbReference>
<keyword evidence="3" id="KW-1185">Reference proteome</keyword>
<dbReference type="Gene3D" id="3.90.79.10">
    <property type="entry name" value="Nucleoside Triphosphate Pyrophosphohydrolase"/>
    <property type="match status" value="1"/>
</dbReference>
<dbReference type="SUPFAM" id="SSF55811">
    <property type="entry name" value="Nudix"/>
    <property type="match status" value="1"/>
</dbReference>
<dbReference type="RefSeq" id="WP_378294672.1">
    <property type="nucleotide sequence ID" value="NZ_JBHULE010000027.1"/>
</dbReference>
<gene>
    <name evidence="2" type="ORF">ACFSR1_19200</name>
</gene>
<feature type="domain" description="Nudix hydrolase" evidence="1">
    <location>
        <begin position="30"/>
        <end position="170"/>
    </location>
</feature>
<dbReference type="InterPro" id="IPR015797">
    <property type="entry name" value="NUDIX_hydrolase-like_dom_sf"/>
</dbReference>
<dbReference type="PANTHER" id="PTHR10885:SF0">
    <property type="entry name" value="ISOPENTENYL-DIPHOSPHATE DELTA-ISOMERASE"/>
    <property type="match status" value="1"/>
</dbReference>
<dbReference type="CDD" id="cd04692">
    <property type="entry name" value="NUDIX_Hydrolase"/>
    <property type="match status" value="1"/>
</dbReference>
<dbReference type="EMBL" id="JBHULE010000027">
    <property type="protein sequence ID" value="MFD2564815.1"/>
    <property type="molecule type" value="Genomic_DNA"/>
</dbReference>
<organism evidence="2 3">
    <name type="scientific">Aquimarina rubra</name>
    <dbReference type="NCBI Taxonomy" id="1920033"/>
    <lineage>
        <taxon>Bacteria</taxon>
        <taxon>Pseudomonadati</taxon>
        <taxon>Bacteroidota</taxon>
        <taxon>Flavobacteriia</taxon>
        <taxon>Flavobacteriales</taxon>
        <taxon>Flavobacteriaceae</taxon>
        <taxon>Aquimarina</taxon>
    </lineage>
</organism>
<evidence type="ECO:0000313" key="3">
    <source>
        <dbReference type="Proteomes" id="UP001597319"/>
    </source>
</evidence>
<evidence type="ECO:0000313" key="2">
    <source>
        <dbReference type="EMBL" id="MFD2564815.1"/>
    </source>
</evidence>
<protein>
    <submittedName>
        <fullName evidence="2">NUDIX domain-containing protein</fullName>
    </submittedName>
</protein>
<sequence>MPDELIDILNSDGKPTGEVRLKSEAHRTGLYHASVHIWFYTKEGHILLQKRAKDKDTYPDLWDVSVAGHIGVGETAINSALREVEEEIGLVVTEEDLEFKGILLAEKQPKPDLFDNEFHHIFISEIHTSLDTLKLQEEEVSEIKLIPIKELQQQVNDIALSRAYVPHGSIYFDFVTNTICEKIKDL</sequence>